<reference evidence="2" key="1">
    <citation type="journal article" date="2022" name="Mol. Ecol. Resour.">
        <title>The genomes of chicory, endive, great burdock and yacon provide insights into Asteraceae palaeo-polyploidization history and plant inulin production.</title>
        <authorList>
            <person name="Fan W."/>
            <person name="Wang S."/>
            <person name="Wang H."/>
            <person name="Wang A."/>
            <person name="Jiang F."/>
            <person name="Liu H."/>
            <person name="Zhao H."/>
            <person name="Xu D."/>
            <person name="Zhang Y."/>
        </authorList>
    </citation>
    <scope>NUCLEOTIDE SEQUENCE [LARGE SCALE GENOMIC DNA]</scope>
    <source>
        <strain evidence="2">cv. Niubang</strain>
    </source>
</reference>
<evidence type="ECO:0000313" key="1">
    <source>
        <dbReference type="EMBL" id="KAI3664976.1"/>
    </source>
</evidence>
<gene>
    <name evidence="1" type="ORF">L6452_43591</name>
</gene>
<name>A0ACB8XEH9_ARCLA</name>
<comment type="caution">
    <text evidence="1">The sequence shown here is derived from an EMBL/GenBank/DDBJ whole genome shotgun (WGS) entry which is preliminary data.</text>
</comment>
<dbReference type="EMBL" id="CM042064">
    <property type="protein sequence ID" value="KAI3664976.1"/>
    <property type="molecule type" value="Genomic_DNA"/>
</dbReference>
<keyword evidence="2" id="KW-1185">Reference proteome</keyword>
<evidence type="ECO:0000313" key="2">
    <source>
        <dbReference type="Proteomes" id="UP001055879"/>
    </source>
</evidence>
<organism evidence="1 2">
    <name type="scientific">Arctium lappa</name>
    <name type="common">Greater burdock</name>
    <name type="synonym">Lappa major</name>
    <dbReference type="NCBI Taxonomy" id="4217"/>
    <lineage>
        <taxon>Eukaryota</taxon>
        <taxon>Viridiplantae</taxon>
        <taxon>Streptophyta</taxon>
        <taxon>Embryophyta</taxon>
        <taxon>Tracheophyta</taxon>
        <taxon>Spermatophyta</taxon>
        <taxon>Magnoliopsida</taxon>
        <taxon>eudicotyledons</taxon>
        <taxon>Gunneridae</taxon>
        <taxon>Pentapetalae</taxon>
        <taxon>asterids</taxon>
        <taxon>campanulids</taxon>
        <taxon>Asterales</taxon>
        <taxon>Asteraceae</taxon>
        <taxon>Carduoideae</taxon>
        <taxon>Cardueae</taxon>
        <taxon>Arctiinae</taxon>
        <taxon>Arctium</taxon>
    </lineage>
</organism>
<proteinExistence type="predicted"/>
<protein>
    <submittedName>
        <fullName evidence="1">Uncharacterized protein</fullName>
    </submittedName>
</protein>
<dbReference type="Proteomes" id="UP001055879">
    <property type="component" value="Linkage Group LG18"/>
</dbReference>
<accession>A0ACB8XEH9</accession>
<reference evidence="1 2" key="2">
    <citation type="journal article" date="2022" name="Mol. Ecol. Resour.">
        <title>The genomes of chicory, endive, great burdock and yacon provide insights into Asteraceae paleo-polyploidization history and plant inulin production.</title>
        <authorList>
            <person name="Fan W."/>
            <person name="Wang S."/>
            <person name="Wang H."/>
            <person name="Wang A."/>
            <person name="Jiang F."/>
            <person name="Liu H."/>
            <person name="Zhao H."/>
            <person name="Xu D."/>
            <person name="Zhang Y."/>
        </authorList>
    </citation>
    <scope>NUCLEOTIDE SEQUENCE [LARGE SCALE GENOMIC DNA]</scope>
    <source>
        <strain evidence="2">cv. Niubang</strain>
    </source>
</reference>
<sequence>MVDLKMNDNECIDEDTSVGSSSRVTRSQRRKQLEEERSRKESGLQPPNMGAHNAAPKHASGSGARRRTGMKTDETINEAKAKDDIPTMMDDGSSSLFQSSSASGEKTLNTTKKTGLVNECTDIVLSQQVDDPMKRLWDSPTYVQQVYESMHVSVENSKAMKFLRDIEPPGFDLGISPVKVVQQENASIVGASGSCGATDRGKGKLFGDEQASDEAVVNQGVTQSRISASVTNIAASYSCEQILEENNIKKFIAPKKEDMIRSVITRILDFNVSAEDKRAHEWALSIFGGKVDAVFRSNDCVNILRTGLETLAATNMNVSPSVIGDPLLRMRAVDEITQYGIFWKNLEEAARHWLNLMKMKDIDLNLVKTSMKKEIERFTSIDPNIKLQILRQAYETRFERIEF</sequence>